<dbReference type="Gene3D" id="3.40.190.10">
    <property type="entry name" value="Periplasmic binding protein-like II"/>
    <property type="match status" value="2"/>
</dbReference>
<proteinExistence type="inferred from homology"/>
<dbReference type="HOGENOM" id="CLU_843903_0_0_4"/>
<comment type="similarity">
    <text evidence="2">Belongs to the bacterial solute-binding protein SsuA/TauA family.</text>
</comment>
<dbReference type="KEGG" id="cnc:CNE_BB1p12500"/>
<keyword evidence="6" id="KW-0614">Plasmid</keyword>
<feature type="domain" description="SsuA/THI5-like" evidence="5">
    <location>
        <begin position="90"/>
        <end position="258"/>
    </location>
</feature>
<dbReference type="Proteomes" id="UP000006798">
    <property type="component" value="Plasmid pBB1"/>
</dbReference>
<dbReference type="PANTHER" id="PTHR30024:SF47">
    <property type="entry name" value="TAURINE-BINDING PERIPLASMIC PROTEIN"/>
    <property type="match status" value="1"/>
</dbReference>
<dbReference type="SUPFAM" id="SSF53850">
    <property type="entry name" value="Periplasmic binding protein-like II"/>
    <property type="match status" value="1"/>
</dbReference>
<geneLocation type="plasmid" evidence="6 7">
    <name>pBB1</name>
</geneLocation>
<sequence>MRSLKKVLATISGLFLFTAGESVFAAESISYAYLKDPAQEALIYAIKAGKIKSDKITIDLKALTVPSLTQATTTKQFDVIQTSALAVPDAATRGLDLKIIGIGQKLVPNGEGMALWTTAESSIKSIQDLKGKSLGVTGLKSMGTTMIRLALLKRYGFNVSLAGGDVKLVEMPSPNLPAALSQHRIEATNLIPTQAFQVRSDPNFKKFGDLSGDIKALIGSDVVYSVLVSYPDRLKARPEAFKEFIRIMKASLDYTQANRAEVFRAVSKETGMPVEYFEAWFDHYISFPVIVGQKDIVSLEKIWSFSKELGVISSYPSGVAAVWQGVLSQ</sequence>
<organism evidence="6 7">
    <name type="scientific">Cupriavidus necator (strain ATCC 43291 / DSM 13513 / CCUG 52238 / LMG 8453 / N-1)</name>
    <name type="common">Ralstonia eutropha</name>
    <dbReference type="NCBI Taxonomy" id="1042878"/>
    <lineage>
        <taxon>Bacteria</taxon>
        <taxon>Pseudomonadati</taxon>
        <taxon>Pseudomonadota</taxon>
        <taxon>Betaproteobacteria</taxon>
        <taxon>Burkholderiales</taxon>
        <taxon>Burkholderiaceae</taxon>
        <taxon>Cupriavidus</taxon>
    </lineage>
</organism>
<protein>
    <recommendedName>
        <fullName evidence="5">SsuA/THI5-like domain-containing protein</fullName>
    </recommendedName>
</protein>
<dbReference type="UniPathway" id="UPA00079"/>
<evidence type="ECO:0000256" key="3">
    <source>
        <dbReference type="ARBA" id="ARBA00022729"/>
    </source>
</evidence>
<dbReference type="GO" id="GO:0042597">
    <property type="term" value="C:periplasmic space"/>
    <property type="evidence" value="ECO:0007669"/>
    <property type="project" value="UniProtKB-SubCell"/>
</dbReference>
<evidence type="ECO:0000313" key="7">
    <source>
        <dbReference type="Proteomes" id="UP000006798"/>
    </source>
</evidence>
<feature type="chain" id="PRO_5003372041" description="SsuA/THI5-like domain-containing protein" evidence="4">
    <location>
        <begin position="26"/>
        <end position="329"/>
    </location>
</feature>
<feature type="signal peptide" evidence="4">
    <location>
        <begin position="1"/>
        <end position="25"/>
    </location>
</feature>
<accession>F8GVM9</accession>
<evidence type="ECO:0000256" key="2">
    <source>
        <dbReference type="ARBA" id="ARBA00010742"/>
    </source>
</evidence>
<dbReference type="Pfam" id="PF09084">
    <property type="entry name" value="NMT1"/>
    <property type="match status" value="1"/>
</dbReference>
<keyword evidence="3 4" id="KW-0732">Signal</keyword>
<dbReference type="GO" id="GO:0009234">
    <property type="term" value="P:menaquinone biosynthetic process"/>
    <property type="evidence" value="ECO:0007669"/>
    <property type="project" value="UniProtKB-UniPathway"/>
</dbReference>
<dbReference type="EMBL" id="CP002879">
    <property type="protein sequence ID" value="AEI82649.1"/>
    <property type="molecule type" value="Genomic_DNA"/>
</dbReference>
<comment type="subcellular location">
    <subcellularLocation>
        <location evidence="1">Periplasm</location>
    </subcellularLocation>
</comment>
<dbReference type="RefSeq" id="WP_013959681.1">
    <property type="nucleotide sequence ID" value="NC_015727.1"/>
</dbReference>
<dbReference type="GeneID" id="34312786"/>
<reference evidence="6 7" key="1">
    <citation type="journal article" date="2011" name="J. Bacteriol.">
        <title>Complete genome sequence of the type strain Cupriavidus necator N-1.</title>
        <authorList>
            <person name="Poehlein A."/>
            <person name="Kusian B."/>
            <person name="Friedrich B."/>
            <person name="Daniel R."/>
            <person name="Bowien B."/>
        </authorList>
    </citation>
    <scope>NUCLEOTIDE SEQUENCE [LARGE SCALE GENOMIC DNA]</scope>
    <source>
        <strain evidence="7">ATCC 43291 / DSM 13513 / CCUG 52238 / LMG 8453 / N-1</strain>
        <plasmid evidence="6 7">pBB1</plasmid>
    </source>
</reference>
<evidence type="ECO:0000256" key="4">
    <source>
        <dbReference type="SAM" id="SignalP"/>
    </source>
</evidence>
<dbReference type="PANTHER" id="PTHR30024">
    <property type="entry name" value="ALIPHATIC SULFONATES-BINDING PROTEIN-RELATED"/>
    <property type="match status" value="1"/>
</dbReference>
<dbReference type="AlphaFoldDB" id="F8GVM9"/>
<name>F8GVM9_CUPNN</name>
<evidence type="ECO:0000313" key="6">
    <source>
        <dbReference type="EMBL" id="AEI82649.1"/>
    </source>
</evidence>
<evidence type="ECO:0000259" key="5">
    <source>
        <dbReference type="Pfam" id="PF09084"/>
    </source>
</evidence>
<evidence type="ECO:0000256" key="1">
    <source>
        <dbReference type="ARBA" id="ARBA00004418"/>
    </source>
</evidence>
<gene>
    <name evidence="6" type="ordered locus">CNE_BB1p12500</name>
</gene>
<dbReference type="InterPro" id="IPR015168">
    <property type="entry name" value="SsuA/THI5"/>
</dbReference>